<dbReference type="AlphaFoldDB" id="A0A4V3CJX5"/>
<keyword evidence="2" id="KW-1185">Reference proteome</keyword>
<dbReference type="Proteomes" id="UP000295357">
    <property type="component" value="Unassembled WGS sequence"/>
</dbReference>
<proteinExistence type="predicted"/>
<gene>
    <name evidence="1" type="ORF">DFR39_103239</name>
</gene>
<dbReference type="EMBL" id="SNXE01000003">
    <property type="protein sequence ID" value="TDP11313.1"/>
    <property type="molecule type" value="Genomic_DNA"/>
</dbReference>
<name>A0A4V3CJX5_9BURK</name>
<sequence length="291" mass="31752">MQHLSLPAHSGRSVPVDHCPPCRLVWFDTLESVQLNGLGWIALLRELQEQPGMPAATVATGATVLDCPLCRRPLKPVQNQTRYGRFPALECSGCGGHLHSHAGVLAERGLVRAVLPADRGALEREGRSLCCLNCGAPAQGAETQCRYCESPLLVLDLPRLTQALRPSPGRDPETGAARAAAALWAWACHGCGAALDPGRQTHCERCGHAVLAPSLLDLNPLLDKLEAQWRHDIASRQPAATARPTRRPRDWRDTGLARLLHRLRPDEDMGSTQAWQAALGLGLLLLWWLFF</sequence>
<reference evidence="1 2" key="1">
    <citation type="submission" date="2019-03" db="EMBL/GenBank/DDBJ databases">
        <title>Genomic Encyclopedia of Type Strains, Phase IV (KMG-IV): sequencing the most valuable type-strain genomes for metagenomic binning, comparative biology and taxonomic classification.</title>
        <authorList>
            <person name="Goeker M."/>
        </authorList>
    </citation>
    <scope>NUCLEOTIDE SEQUENCE [LARGE SCALE GENOMIC DNA]</scope>
    <source>
        <strain evidence="1 2">DSM 25082</strain>
    </source>
</reference>
<evidence type="ECO:0008006" key="3">
    <source>
        <dbReference type="Google" id="ProtNLM"/>
    </source>
</evidence>
<organism evidence="1 2">
    <name type="scientific">Roseateles asaccharophilus</name>
    <dbReference type="NCBI Taxonomy" id="582607"/>
    <lineage>
        <taxon>Bacteria</taxon>
        <taxon>Pseudomonadati</taxon>
        <taxon>Pseudomonadota</taxon>
        <taxon>Betaproteobacteria</taxon>
        <taxon>Burkholderiales</taxon>
        <taxon>Sphaerotilaceae</taxon>
        <taxon>Roseateles</taxon>
    </lineage>
</organism>
<evidence type="ECO:0000313" key="2">
    <source>
        <dbReference type="Proteomes" id="UP000295357"/>
    </source>
</evidence>
<accession>A0A4V3CJX5</accession>
<evidence type="ECO:0000313" key="1">
    <source>
        <dbReference type="EMBL" id="TDP11313.1"/>
    </source>
</evidence>
<comment type="caution">
    <text evidence="1">The sequence shown here is derived from an EMBL/GenBank/DDBJ whole genome shotgun (WGS) entry which is preliminary data.</text>
</comment>
<protein>
    <recommendedName>
        <fullName evidence="3">TFIIB-like protein</fullName>
    </recommendedName>
</protein>